<feature type="domain" description="MobA-like NTP transferase" evidence="3">
    <location>
        <begin position="5"/>
        <end position="164"/>
    </location>
</feature>
<proteinExistence type="predicted"/>
<organism evidence="4 5">
    <name type="scientific">Thiohalocapsa halophila</name>
    <dbReference type="NCBI Taxonomy" id="69359"/>
    <lineage>
        <taxon>Bacteria</taxon>
        <taxon>Pseudomonadati</taxon>
        <taxon>Pseudomonadota</taxon>
        <taxon>Gammaproteobacteria</taxon>
        <taxon>Chromatiales</taxon>
        <taxon>Chromatiaceae</taxon>
        <taxon>Thiohalocapsa</taxon>
    </lineage>
</organism>
<dbReference type="SUPFAM" id="SSF53448">
    <property type="entry name" value="Nucleotide-diphospho-sugar transferases"/>
    <property type="match status" value="1"/>
</dbReference>
<evidence type="ECO:0000256" key="1">
    <source>
        <dbReference type="ARBA" id="ARBA00022842"/>
    </source>
</evidence>
<keyword evidence="5" id="KW-1185">Reference proteome</keyword>
<evidence type="ECO:0000313" key="4">
    <source>
        <dbReference type="EMBL" id="MBK1631238.1"/>
    </source>
</evidence>
<dbReference type="RefSeq" id="WP_200237154.1">
    <property type="nucleotide sequence ID" value="NZ_NRRV01000023.1"/>
</dbReference>
<dbReference type="Proteomes" id="UP000748752">
    <property type="component" value="Unassembled WGS sequence"/>
</dbReference>
<dbReference type="CDD" id="cd04182">
    <property type="entry name" value="GT_2_like_f"/>
    <property type="match status" value="1"/>
</dbReference>
<evidence type="ECO:0000313" key="5">
    <source>
        <dbReference type="Proteomes" id="UP000748752"/>
    </source>
</evidence>
<dbReference type="InterPro" id="IPR029044">
    <property type="entry name" value="Nucleotide-diphossugar_trans"/>
</dbReference>
<keyword evidence="1" id="KW-0460">Magnesium</keyword>
<evidence type="ECO:0000259" key="3">
    <source>
        <dbReference type="Pfam" id="PF12804"/>
    </source>
</evidence>
<reference evidence="4 5" key="1">
    <citation type="journal article" date="2020" name="Microorganisms">
        <title>Osmotic Adaptation and Compatible Solute Biosynthesis of Phototrophic Bacteria as Revealed from Genome Analyses.</title>
        <authorList>
            <person name="Imhoff J.F."/>
            <person name="Rahn T."/>
            <person name="Kunzel S."/>
            <person name="Keller A."/>
            <person name="Neulinger S.C."/>
        </authorList>
    </citation>
    <scope>NUCLEOTIDE SEQUENCE [LARGE SCALE GENOMIC DNA]</scope>
    <source>
        <strain evidence="4 5">DSM 6210</strain>
    </source>
</reference>
<dbReference type="InterPro" id="IPR025877">
    <property type="entry name" value="MobA-like_NTP_Trfase"/>
</dbReference>
<dbReference type="PANTHER" id="PTHR43777">
    <property type="entry name" value="MOLYBDENUM COFACTOR CYTIDYLYLTRANSFERASE"/>
    <property type="match status" value="1"/>
</dbReference>
<name>A0ABS1CHB4_9GAMM</name>
<accession>A0ABS1CHB4</accession>
<dbReference type="Pfam" id="PF12804">
    <property type="entry name" value="NTP_transf_3"/>
    <property type="match status" value="1"/>
</dbReference>
<evidence type="ECO:0000256" key="2">
    <source>
        <dbReference type="SAM" id="MobiDB-lite"/>
    </source>
</evidence>
<feature type="region of interest" description="Disordered" evidence="2">
    <location>
        <begin position="177"/>
        <end position="206"/>
    </location>
</feature>
<dbReference type="Gene3D" id="3.90.550.10">
    <property type="entry name" value="Spore Coat Polysaccharide Biosynthesis Protein SpsA, Chain A"/>
    <property type="match status" value="1"/>
</dbReference>
<protein>
    <recommendedName>
        <fullName evidence="3">MobA-like NTP transferase domain-containing protein</fullName>
    </recommendedName>
</protein>
<gene>
    <name evidence="4" type="ORF">CKO31_10905</name>
</gene>
<dbReference type="PANTHER" id="PTHR43777:SF1">
    <property type="entry name" value="MOLYBDENUM COFACTOR CYTIDYLYLTRANSFERASE"/>
    <property type="match status" value="1"/>
</dbReference>
<comment type="caution">
    <text evidence="4">The sequence shown here is derived from an EMBL/GenBank/DDBJ whole genome shotgun (WGS) entry which is preliminary data.</text>
</comment>
<dbReference type="EMBL" id="NRRV01000023">
    <property type="protein sequence ID" value="MBK1631238.1"/>
    <property type="molecule type" value="Genomic_DNA"/>
</dbReference>
<sequence length="206" mass="20645">MRLCALLLAAGAGQRFGADKLSAALPDGTPVAVAAARSLLAAGCEVHAVVRAADAGIAPALARVGAVLVPCANAYLGMGHSLACGVRASADADGWLIALGDMPFVQPASVAAVAGALVAGAGIAAPSVGGRHGHPVGFAAGFRETLLRSCGDQGARGLLRAHADRIVDIPVADPGVLRDVDRPEDLSPANLSPANLRPGDRYRQRD</sequence>